<protein>
    <recommendedName>
        <fullName evidence="1">EVE domain-containing protein</fullName>
    </recommendedName>
</protein>
<dbReference type="Gene3D" id="3.10.590.10">
    <property type="entry name" value="ph1033 like domains"/>
    <property type="match status" value="1"/>
</dbReference>
<dbReference type="CDD" id="cd21133">
    <property type="entry name" value="EVE"/>
    <property type="match status" value="1"/>
</dbReference>
<dbReference type="Pfam" id="PF01878">
    <property type="entry name" value="EVE"/>
    <property type="match status" value="1"/>
</dbReference>
<gene>
    <name evidence="2" type="ORF">HR45_14745</name>
</gene>
<dbReference type="OrthoDB" id="9791347at2"/>
<dbReference type="AlphaFoldDB" id="A0A094LNK6"/>
<dbReference type="PANTHER" id="PTHR14087:SF7">
    <property type="entry name" value="THYMOCYTE NUCLEAR PROTEIN 1"/>
    <property type="match status" value="1"/>
</dbReference>
<dbReference type="InterPro" id="IPR015947">
    <property type="entry name" value="PUA-like_sf"/>
</dbReference>
<dbReference type="STRING" id="1515746.HR45_14745"/>
<dbReference type="InterPro" id="IPR002740">
    <property type="entry name" value="EVE_domain"/>
</dbReference>
<evidence type="ECO:0000313" key="2">
    <source>
        <dbReference type="EMBL" id="KFZ36713.1"/>
    </source>
</evidence>
<feature type="domain" description="EVE" evidence="1">
    <location>
        <begin position="2"/>
        <end position="149"/>
    </location>
</feature>
<dbReference type="RefSeq" id="WP_037444246.1">
    <property type="nucleotide sequence ID" value="NZ_JPEO01000014.1"/>
</dbReference>
<dbReference type="EMBL" id="JPEO01000014">
    <property type="protein sequence ID" value="KFZ36713.1"/>
    <property type="molecule type" value="Genomic_DNA"/>
</dbReference>
<reference evidence="2 3" key="1">
    <citation type="submission" date="2014-06" db="EMBL/GenBank/DDBJ databases">
        <title>Shewanella sp. YQH10.</title>
        <authorList>
            <person name="Liu Y."/>
            <person name="Zeng R."/>
        </authorList>
    </citation>
    <scope>NUCLEOTIDE SEQUENCE [LARGE SCALE GENOMIC DNA]</scope>
    <source>
        <strain evidence="2 3">YQH10</strain>
    </source>
</reference>
<evidence type="ECO:0000313" key="3">
    <source>
        <dbReference type="Proteomes" id="UP000029264"/>
    </source>
</evidence>
<dbReference type="SUPFAM" id="SSF88697">
    <property type="entry name" value="PUA domain-like"/>
    <property type="match status" value="1"/>
</dbReference>
<keyword evidence="3" id="KW-1185">Reference proteome</keyword>
<dbReference type="Proteomes" id="UP000029264">
    <property type="component" value="Unassembled WGS sequence"/>
</dbReference>
<dbReference type="InterPro" id="IPR052181">
    <property type="entry name" value="5hmC_binding"/>
</dbReference>
<proteinExistence type="predicted"/>
<dbReference type="InterPro" id="IPR047197">
    <property type="entry name" value="THYN1-like_EVE"/>
</dbReference>
<dbReference type="eggNOG" id="COG2947">
    <property type="taxonomic scope" value="Bacteria"/>
</dbReference>
<evidence type="ECO:0000259" key="1">
    <source>
        <dbReference type="Pfam" id="PF01878"/>
    </source>
</evidence>
<accession>A0A094LNK6</accession>
<organism evidence="2 3">
    <name type="scientific">Shewanella mangrovi</name>
    <dbReference type="NCBI Taxonomy" id="1515746"/>
    <lineage>
        <taxon>Bacteria</taxon>
        <taxon>Pseudomonadati</taxon>
        <taxon>Pseudomonadota</taxon>
        <taxon>Gammaproteobacteria</taxon>
        <taxon>Alteromonadales</taxon>
        <taxon>Shewanellaceae</taxon>
        <taxon>Shewanella</taxon>
    </lineage>
</organism>
<name>A0A094LNK6_9GAMM</name>
<comment type="caution">
    <text evidence="2">The sequence shown here is derived from an EMBL/GenBank/DDBJ whole genome shotgun (WGS) entry which is preliminary data.</text>
</comment>
<dbReference type="PANTHER" id="PTHR14087">
    <property type="entry name" value="THYMOCYTE NUCLEAR PROTEIN 1"/>
    <property type="match status" value="1"/>
</dbReference>
<sequence>MRYWLFKSEPDEYSIEDLQQSAQQGTCWFGIRNYQARNFLRDELQQGDQLFFYHSSCKQPAIVGTASIISHSYPDPTAYDPQSSYFDIKSTPEQPRWFATDIQWRSTFHQPVTLAAMKQHPALNGMFLIKKGNRLSIQPVSEAEWRLINALGEAS</sequence>